<dbReference type="InterPro" id="IPR036388">
    <property type="entry name" value="WH-like_DNA-bd_sf"/>
</dbReference>
<evidence type="ECO:0000256" key="2">
    <source>
        <dbReference type="ARBA" id="ARBA00023125"/>
    </source>
</evidence>
<sequence>MDKERLQELIDQYANVYLFATKKIDRVLVDQAMPISLEQFGILRVLKKEGAISAKRVAQETDVHKSAVTSKVARLEERGFVQRTSGHADRRSILIELTAAGEAALEEGKKAMTDFIEPYFSRLDEEELEVFLSVYHKLNQMLHEEEF</sequence>
<dbReference type="Pfam" id="PF01047">
    <property type="entry name" value="MarR"/>
    <property type="match status" value="1"/>
</dbReference>
<feature type="domain" description="HTH marR-type" evidence="4">
    <location>
        <begin position="3"/>
        <end position="140"/>
    </location>
</feature>
<organism evidence="5 6">
    <name type="scientific">Alkalicoccus daliensis</name>
    <dbReference type="NCBI Taxonomy" id="745820"/>
    <lineage>
        <taxon>Bacteria</taxon>
        <taxon>Bacillati</taxon>
        <taxon>Bacillota</taxon>
        <taxon>Bacilli</taxon>
        <taxon>Bacillales</taxon>
        <taxon>Bacillaceae</taxon>
        <taxon>Alkalicoccus</taxon>
    </lineage>
</organism>
<dbReference type="SMART" id="SM00347">
    <property type="entry name" value="HTH_MARR"/>
    <property type="match status" value="1"/>
</dbReference>
<evidence type="ECO:0000313" key="6">
    <source>
        <dbReference type="Proteomes" id="UP000198778"/>
    </source>
</evidence>
<dbReference type="RefSeq" id="WP_090841282.1">
    <property type="nucleotide sequence ID" value="NZ_FNIL01000002.1"/>
</dbReference>
<keyword evidence="1" id="KW-0805">Transcription regulation</keyword>
<dbReference type="InterPro" id="IPR039422">
    <property type="entry name" value="MarR/SlyA-like"/>
</dbReference>
<gene>
    <name evidence="5" type="ORF">SAMN04488053_102100</name>
</gene>
<dbReference type="InterPro" id="IPR000835">
    <property type="entry name" value="HTH_MarR-typ"/>
</dbReference>
<evidence type="ECO:0000259" key="4">
    <source>
        <dbReference type="PROSITE" id="PS50995"/>
    </source>
</evidence>
<dbReference type="PRINTS" id="PR00598">
    <property type="entry name" value="HTHMARR"/>
</dbReference>
<protein>
    <submittedName>
        <fullName evidence="5">DNA-binding transcriptional regulator, MarR family</fullName>
    </submittedName>
</protein>
<evidence type="ECO:0000313" key="5">
    <source>
        <dbReference type="EMBL" id="SDN57241.1"/>
    </source>
</evidence>
<proteinExistence type="predicted"/>
<dbReference type="GO" id="GO:0006950">
    <property type="term" value="P:response to stress"/>
    <property type="evidence" value="ECO:0007669"/>
    <property type="project" value="TreeGrafter"/>
</dbReference>
<dbReference type="PROSITE" id="PS01117">
    <property type="entry name" value="HTH_MARR_1"/>
    <property type="match status" value="1"/>
</dbReference>
<dbReference type="Gene3D" id="1.10.10.10">
    <property type="entry name" value="Winged helix-like DNA-binding domain superfamily/Winged helix DNA-binding domain"/>
    <property type="match status" value="1"/>
</dbReference>
<dbReference type="STRING" id="745820.SAMN04488053_102100"/>
<dbReference type="SUPFAM" id="SSF46785">
    <property type="entry name" value="Winged helix' DNA-binding domain"/>
    <property type="match status" value="1"/>
</dbReference>
<keyword evidence="3" id="KW-0804">Transcription</keyword>
<dbReference type="PROSITE" id="PS50995">
    <property type="entry name" value="HTH_MARR_2"/>
    <property type="match status" value="1"/>
</dbReference>
<dbReference type="AlphaFoldDB" id="A0A1H0CHI2"/>
<keyword evidence="2 5" id="KW-0238">DNA-binding</keyword>
<name>A0A1H0CHI2_9BACI</name>
<dbReference type="Proteomes" id="UP000198778">
    <property type="component" value="Unassembled WGS sequence"/>
</dbReference>
<dbReference type="GO" id="GO:0003677">
    <property type="term" value="F:DNA binding"/>
    <property type="evidence" value="ECO:0007669"/>
    <property type="project" value="UniProtKB-KW"/>
</dbReference>
<evidence type="ECO:0000256" key="3">
    <source>
        <dbReference type="ARBA" id="ARBA00023163"/>
    </source>
</evidence>
<reference evidence="6" key="1">
    <citation type="submission" date="2016-10" db="EMBL/GenBank/DDBJ databases">
        <authorList>
            <person name="Varghese N."/>
            <person name="Submissions S."/>
        </authorList>
    </citation>
    <scope>NUCLEOTIDE SEQUENCE [LARGE SCALE GENOMIC DNA]</scope>
    <source>
        <strain evidence="6">CGMCC 1.10369</strain>
    </source>
</reference>
<dbReference type="PANTHER" id="PTHR33164">
    <property type="entry name" value="TRANSCRIPTIONAL REGULATOR, MARR FAMILY"/>
    <property type="match status" value="1"/>
</dbReference>
<dbReference type="InterPro" id="IPR023187">
    <property type="entry name" value="Tscrpt_reg_MarR-type_CS"/>
</dbReference>
<dbReference type="GO" id="GO:0003700">
    <property type="term" value="F:DNA-binding transcription factor activity"/>
    <property type="evidence" value="ECO:0007669"/>
    <property type="project" value="InterPro"/>
</dbReference>
<dbReference type="OrthoDB" id="3254893at2"/>
<accession>A0A1H0CHI2</accession>
<dbReference type="InterPro" id="IPR036390">
    <property type="entry name" value="WH_DNA-bd_sf"/>
</dbReference>
<keyword evidence="6" id="KW-1185">Reference proteome</keyword>
<dbReference type="EMBL" id="FNIL01000002">
    <property type="protein sequence ID" value="SDN57241.1"/>
    <property type="molecule type" value="Genomic_DNA"/>
</dbReference>
<dbReference type="PANTHER" id="PTHR33164:SF43">
    <property type="entry name" value="HTH-TYPE TRANSCRIPTIONAL REPRESSOR YETL"/>
    <property type="match status" value="1"/>
</dbReference>
<evidence type="ECO:0000256" key="1">
    <source>
        <dbReference type="ARBA" id="ARBA00023015"/>
    </source>
</evidence>